<feature type="region of interest" description="Disordered" evidence="1">
    <location>
        <begin position="92"/>
        <end position="148"/>
    </location>
</feature>
<feature type="region of interest" description="Disordered" evidence="1">
    <location>
        <begin position="1"/>
        <end position="25"/>
    </location>
</feature>
<protein>
    <submittedName>
        <fullName evidence="2">Uncharacterized protein</fullName>
    </submittedName>
</protein>
<accession>A0A8S9MGM3</accession>
<dbReference type="Proteomes" id="UP000712281">
    <property type="component" value="Unassembled WGS sequence"/>
</dbReference>
<feature type="compositionally biased region" description="Basic and acidic residues" evidence="1">
    <location>
        <begin position="116"/>
        <end position="126"/>
    </location>
</feature>
<dbReference type="PANTHER" id="PTHR33223">
    <property type="entry name" value="CCHC-TYPE DOMAIN-CONTAINING PROTEIN"/>
    <property type="match status" value="1"/>
</dbReference>
<evidence type="ECO:0000313" key="2">
    <source>
        <dbReference type="EMBL" id="KAF2616719.1"/>
    </source>
</evidence>
<proteinExistence type="predicted"/>
<dbReference type="EMBL" id="QGKW02000007">
    <property type="protein sequence ID" value="KAF2616719.1"/>
    <property type="molecule type" value="Genomic_DNA"/>
</dbReference>
<feature type="region of interest" description="Disordered" evidence="1">
    <location>
        <begin position="40"/>
        <end position="63"/>
    </location>
</feature>
<reference evidence="2" key="1">
    <citation type="submission" date="2019-12" db="EMBL/GenBank/DDBJ databases">
        <title>Genome sequencing and annotation of Brassica cretica.</title>
        <authorList>
            <person name="Studholme D.J."/>
            <person name="Sarris P.F."/>
        </authorList>
    </citation>
    <scope>NUCLEOTIDE SEQUENCE</scope>
    <source>
        <strain evidence="2">PFS-001/15</strain>
        <tissue evidence="2">Leaf</tissue>
    </source>
</reference>
<evidence type="ECO:0000313" key="3">
    <source>
        <dbReference type="Proteomes" id="UP000712281"/>
    </source>
</evidence>
<dbReference type="AlphaFoldDB" id="A0A8S9MGM3"/>
<organism evidence="2 3">
    <name type="scientific">Brassica cretica</name>
    <name type="common">Mustard</name>
    <dbReference type="NCBI Taxonomy" id="69181"/>
    <lineage>
        <taxon>Eukaryota</taxon>
        <taxon>Viridiplantae</taxon>
        <taxon>Streptophyta</taxon>
        <taxon>Embryophyta</taxon>
        <taxon>Tracheophyta</taxon>
        <taxon>Spermatophyta</taxon>
        <taxon>Magnoliopsida</taxon>
        <taxon>eudicotyledons</taxon>
        <taxon>Gunneridae</taxon>
        <taxon>Pentapetalae</taxon>
        <taxon>rosids</taxon>
        <taxon>malvids</taxon>
        <taxon>Brassicales</taxon>
        <taxon>Brassicaceae</taxon>
        <taxon>Brassiceae</taxon>
        <taxon>Brassica</taxon>
    </lineage>
</organism>
<comment type="caution">
    <text evidence="2">The sequence shown here is derived from an EMBL/GenBank/DDBJ whole genome shotgun (WGS) entry which is preliminary data.</text>
</comment>
<gene>
    <name evidence="2" type="ORF">F2Q68_00039562</name>
</gene>
<evidence type="ECO:0000256" key="1">
    <source>
        <dbReference type="SAM" id="MobiDB-lite"/>
    </source>
</evidence>
<sequence length="262" mass="28977">MQSRERSYEDEANIDSSQSSSAVRRAESVFDPAWLFAELDVEDNEIEPEPDKEAPDGATKAESPMVAYLEQMFSKRLDAMQSMVERLPGIHPMPTLETPNSGTGVNFPPTALQGDAKTREKAKDAQTYDVEDSESEPEPNKEAPDGAAKMESPLVAYLEQMFSKRLDAMQSMVERLPGVAPPIRKSNPDSYANTPFTDDITLIEMPRKFSFLSIKAYDGTSDPDDHVAQYKQRMLAVSLPKESREATMCKGFGSTLTGPAPQ</sequence>
<dbReference type="PANTHER" id="PTHR33223:SF9">
    <property type="entry name" value="RETROTRANSPOSON GAG DOMAIN-CONTAINING PROTEIN"/>
    <property type="match status" value="1"/>
</dbReference>
<name>A0A8S9MGM3_BRACR</name>